<evidence type="ECO:0008006" key="10">
    <source>
        <dbReference type="Google" id="ProtNLM"/>
    </source>
</evidence>
<name>H3AAH4_LATCH</name>
<dbReference type="AlphaFoldDB" id="H3AAH4"/>
<dbReference type="PANTHER" id="PTHR10510:SF11">
    <property type="entry name" value="CYTOCHROME C OXIDASE SUBUNIT 7A, MITOCHONDRIAL"/>
    <property type="match status" value="1"/>
</dbReference>
<gene>
    <name evidence="8" type="primary">LOC102346074</name>
</gene>
<dbReference type="InterPro" id="IPR036539">
    <property type="entry name" value="Cyt_c_oxidase_su7a_sf"/>
</dbReference>
<evidence type="ECO:0000256" key="5">
    <source>
        <dbReference type="ARBA" id="ARBA00023128"/>
    </source>
</evidence>
<evidence type="ECO:0000256" key="6">
    <source>
        <dbReference type="ARBA" id="ARBA00023136"/>
    </source>
</evidence>
<dbReference type="OMA" id="VYCLGWA"/>
<organism evidence="8 9">
    <name type="scientific">Latimeria chalumnae</name>
    <name type="common">Coelacanth</name>
    <dbReference type="NCBI Taxonomy" id="7897"/>
    <lineage>
        <taxon>Eukaryota</taxon>
        <taxon>Metazoa</taxon>
        <taxon>Chordata</taxon>
        <taxon>Craniata</taxon>
        <taxon>Vertebrata</taxon>
        <taxon>Euteleostomi</taxon>
        <taxon>Coelacanthiformes</taxon>
        <taxon>Coelacanthidae</taxon>
        <taxon>Latimeria</taxon>
    </lineage>
</organism>
<keyword evidence="5" id="KW-0496">Mitochondrion</keyword>
<accession>H3AAH4</accession>
<dbReference type="Ensembl" id="ENSLACT00000006699.1">
    <property type="protein sequence ID" value="ENSLACP00000006645.1"/>
    <property type="gene ID" value="ENSLACG00000005895.1"/>
</dbReference>
<dbReference type="GO" id="GO:0005743">
    <property type="term" value="C:mitochondrial inner membrane"/>
    <property type="evidence" value="ECO:0007669"/>
    <property type="project" value="UniProtKB-SubCell"/>
</dbReference>
<proteinExistence type="inferred from homology"/>
<dbReference type="GO" id="GO:0006123">
    <property type="term" value="P:mitochondrial electron transport, cytochrome c to oxygen"/>
    <property type="evidence" value="ECO:0007669"/>
    <property type="project" value="InterPro"/>
</dbReference>
<dbReference type="PANTHER" id="PTHR10510">
    <property type="entry name" value="CYTOCHROME C OXIDASE POLYPEPTIDE 7A"/>
    <property type="match status" value="1"/>
</dbReference>
<dbReference type="GeneTree" id="ENSGT00940000154550"/>
<keyword evidence="4" id="KW-0809">Transit peptide</keyword>
<keyword evidence="3" id="KW-0999">Mitochondrion inner membrane</keyword>
<dbReference type="InterPro" id="IPR003177">
    <property type="entry name" value="Cytc_oxidase_su7a_met"/>
</dbReference>
<dbReference type="HOGENOM" id="CLU_173437_0_0_1"/>
<dbReference type="Gene3D" id="4.10.91.10">
    <property type="entry name" value="Cytochrome c oxidase, subunit VIIa"/>
    <property type="match status" value="1"/>
</dbReference>
<reference evidence="9" key="1">
    <citation type="submission" date="2011-08" db="EMBL/GenBank/DDBJ databases">
        <title>The draft genome of Latimeria chalumnae.</title>
        <authorList>
            <person name="Di Palma F."/>
            <person name="Alfoldi J."/>
            <person name="Johnson J."/>
            <person name="Berlin A."/>
            <person name="Gnerre S."/>
            <person name="Jaffe D."/>
            <person name="MacCallum I."/>
            <person name="Young S."/>
            <person name="Walker B.J."/>
            <person name="Lander E."/>
            <person name="Lindblad-Toh K."/>
        </authorList>
    </citation>
    <scope>NUCLEOTIDE SEQUENCE [LARGE SCALE GENOMIC DNA]</scope>
    <source>
        <strain evidence="9">Wild caught</strain>
    </source>
</reference>
<evidence type="ECO:0000256" key="4">
    <source>
        <dbReference type="ARBA" id="ARBA00022946"/>
    </source>
</evidence>
<dbReference type="SUPFAM" id="SSF81419">
    <property type="entry name" value="Mitochondrial cytochrome c oxidase subunit VIIa"/>
    <property type="match status" value="1"/>
</dbReference>
<evidence type="ECO:0000256" key="7">
    <source>
        <dbReference type="SAM" id="Phobius"/>
    </source>
</evidence>
<dbReference type="InParanoid" id="H3AAH4"/>
<evidence type="ECO:0000313" key="9">
    <source>
        <dbReference type="Proteomes" id="UP000008672"/>
    </source>
</evidence>
<dbReference type="GO" id="GO:0097250">
    <property type="term" value="P:mitochondrial respirasome assembly"/>
    <property type="evidence" value="ECO:0007669"/>
    <property type="project" value="TreeGrafter"/>
</dbReference>
<keyword evidence="7" id="KW-0812">Transmembrane</keyword>
<evidence type="ECO:0000256" key="2">
    <source>
        <dbReference type="ARBA" id="ARBA00009331"/>
    </source>
</evidence>
<dbReference type="GO" id="GO:0002082">
    <property type="term" value="P:regulation of oxidative phosphorylation"/>
    <property type="evidence" value="ECO:0007669"/>
    <property type="project" value="TreeGrafter"/>
</dbReference>
<dbReference type="Proteomes" id="UP000008672">
    <property type="component" value="Unassembled WGS sequence"/>
</dbReference>
<dbReference type="CTD" id="1346"/>
<dbReference type="FunFam" id="4.10.91.10:FF:000001">
    <property type="entry name" value="Cytochrome c oxidase subunit 7A1, mitochondrial"/>
    <property type="match status" value="1"/>
</dbReference>
<keyword evidence="7" id="KW-1133">Transmembrane helix</keyword>
<dbReference type="RefSeq" id="XP_005987851.1">
    <property type="nucleotide sequence ID" value="XM_005987789.2"/>
</dbReference>
<protein>
    <recommendedName>
        <fullName evidence="10">Cytochrome c oxidase subunit 7A2</fullName>
    </recommendedName>
</protein>
<dbReference type="Bgee" id="ENSLACG00000005895">
    <property type="expression patterns" value="Expressed in post-anal tail muscle and 6 other cell types or tissues"/>
</dbReference>
<dbReference type="Pfam" id="PF02238">
    <property type="entry name" value="COX7a"/>
    <property type="match status" value="1"/>
</dbReference>
<dbReference type="EMBL" id="AFYH01009817">
    <property type="status" value="NOT_ANNOTATED_CDS"/>
    <property type="molecule type" value="Genomic_DNA"/>
</dbReference>
<evidence type="ECO:0000256" key="3">
    <source>
        <dbReference type="ARBA" id="ARBA00022792"/>
    </source>
</evidence>
<dbReference type="eggNOG" id="ENOG502SFWI">
    <property type="taxonomic scope" value="Eukaryota"/>
</dbReference>
<dbReference type="InterPro" id="IPR039297">
    <property type="entry name" value="COX7a"/>
</dbReference>
<comment type="similarity">
    <text evidence="2">Belongs to the cytochrome c oxidase VIIa family.</text>
</comment>
<comment type="subcellular location">
    <subcellularLocation>
        <location evidence="1">Mitochondrion inner membrane</location>
    </subcellularLocation>
</comment>
<evidence type="ECO:0000313" key="8">
    <source>
        <dbReference type="Ensembl" id="ENSLACP00000006645.1"/>
    </source>
</evidence>
<reference evidence="8" key="2">
    <citation type="submission" date="2025-08" db="UniProtKB">
        <authorList>
            <consortium name="Ensembl"/>
        </authorList>
    </citation>
    <scope>IDENTIFICATION</scope>
</reference>
<dbReference type="OrthoDB" id="5966508at2759"/>
<dbReference type="CDD" id="cd00928">
    <property type="entry name" value="Cyt_c_Oxidase_VIIa"/>
    <property type="match status" value="1"/>
</dbReference>
<dbReference type="GeneID" id="102346074"/>
<evidence type="ECO:0000256" key="1">
    <source>
        <dbReference type="ARBA" id="ARBA00004273"/>
    </source>
</evidence>
<keyword evidence="9" id="KW-1185">Reference proteome</keyword>
<dbReference type="GO" id="GO:0045277">
    <property type="term" value="C:respiratory chain complex IV"/>
    <property type="evidence" value="ECO:0007669"/>
    <property type="project" value="InterPro"/>
</dbReference>
<keyword evidence="6 7" id="KW-0472">Membrane</keyword>
<sequence>MTACPCGSLITEAQDRQQANSMRNLLALQSLARRYVSTSARKQLKNKVSENQKIFQEDNGLPVHLKGGVGDNLLYRFSMTITVFGTCYALFWLFKASMPKQKK</sequence>
<dbReference type="KEGG" id="lcm:102346074"/>
<dbReference type="STRING" id="7897.ENSLACP00000006645"/>
<reference evidence="8" key="3">
    <citation type="submission" date="2025-09" db="UniProtKB">
        <authorList>
            <consortium name="Ensembl"/>
        </authorList>
    </citation>
    <scope>IDENTIFICATION</scope>
</reference>
<feature type="transmembrane region" description="Helical" evidence="7">
    <location>
        <begin position="73"/>
        <end position="94"/>
    </location>
</feature>